<proteinExistence type="predicted"/>
<evidence type="ECO:0000313" key="3">
    <source>
        <dbReference type="Proteomes" id="UP001342826"/>
    </source>
</evidence>
<keyword evidence="3" id="KW-1185">Reference proteome</keyword>
<organism evidence="2 3">
    <name type="scientific">Metabacillus fastidiosus</name>
    <dbReference type="NCBI Taxonomy" id="1458"/>
    <lineage>
        <taxon>Bacteria</taxon>
        <taxon>Bacillati</taxon>
        <taxon>Bacillota</taxon>
        <taxon>Bacilli</taxon>
        <taxon>Bacillales</taxon>
        <taxon>Bacillaceae</taxon>
        <taxon>Metabacillus</taxon>
    </lineage>
</organism>
<dbReference type="Gene3D" id="3.20.100.30">
    <property type="entry name" value="VTC, catalytic tunnel domain"/>
    <property type="match status" value="1"/>
</dbReference>
<dbReference type="InterPro" id="IPR018966">
    <property type="entry name" value="VTC_domain"/>
</dbReference>
<feature type="domain" description="VTC" evidence="1">
    <location>
        <begin position="5"/>
        <end position="223"/>
    </location>
</feature>
<dbReference type="EMBL" id="JARTFS010000016">
    <property type="protein sequence ID" value="MED4403392.1"/>
    <property type="molecule type" value="Genomic_DNA"/>
</dbReference>
<sequence>MKRLRHELKFYINIDEYEILREKLQMVLKKDKNMVNDDGYHIRSLYFDNLLDNDLYEKSYGIYKRKKFRIRIYNGSDSIIKLEKKNRYGELINKESVSITKAEYEKILSWDYDFLREKNNPVAKDFYLYLRSQHMTPKIIVDYVREAYMEDIEDVRITFDKYLSFAANSLDIFDPNIVTVEALKFPLMIMEVKFNSYLPDYIRNILQLDSHHRSAISKYVICREAGMMYYK</sequence>
<name>A0ABU6P205_9BACI</name>
<comment type="caution">
    <text evidence="2">The sequence shown here is derived from an EMBL/GenBank/DDBJ whole genome shotgun (WGS) entry which is preliminary data.</text>
</comment>
<reference evidence="2 3" key="1">
    <citation type="submission" date="2023-03" db="EMBL/GenBank/DDBJ databases">
        <title>Bacillus Genome Sequencing.</title>
        <authorList>
            <person name="Dunlap C."/>
        </authorList>
    </citation>
    <scope>NUCLEOTIDE SEQUENCE [LARGE SCALE GENOMIC DNA]</scope>
    <source>
        <strain evidence="2 3">NRS-1717</strain>
    </source>
</reference>
<dbReference type="Pfam" id="PF09359">
    <property type="entry name" value="VTC"/>
    <property type="match status" value="1"/>
</dbReference>
<evidence type="ECO:0000313" key="2">
    <source>
        <dbReference type="EMBL" id="MED4403392.1"/>
    </source>
</evidence>
<dbReference type="CDD" id="cd07750">
    <property type="entry name" value="PolyPPase_VTC_like"/>
    <property type="match status" value="1"/>
</dbReference>
<evidence type="ECO:0000259" key="1">
    <source>
        <dbReference type="Pfam" id="PF09359"/>
    </source>
</evidence>
<dbReference type="InterPro" id="IPR042267">
    <property type="entry name" value="VTC_sf"/>
</dbReference>
<dbReference type="RefSeq" id="WP_066228468.1">
    <property type="nucleotide sequence ID" value="NZ_JARTFQ010000001.1"/>
</dbReference>
<accession>A0ABU6P205</accession>
<gene>
    <name evidence="2" type="ORF">P9271_18965</name>
</gene>
<protein>
    <submittedName>
        <fullName evidence="2">Polyphosphate polymerase domain-containing protein</fullName>
    </submittedName>
</protein>
<dbReference type="Proteomes" id="UP001342826">
    <property type="component" value="Unassembled WGS sequence"/>
</dbReference>
<dbReference type="GeneID" id="301140827"/>